<feature type="transmembrane region" description="Helical" evidence="1">
    <location>
        <begin position="40"/>
        <end position="59"/>
    </location>
</feature>
<evidence type="ECO:0000313" key="2">
    <source>
        <dbReference type="EMBL" id="VDD19073.1"/>
    </source>
</evidence>
<reference evidence="2" key="1">
    <citation type="submission" date="2018-11" db="EMBL/GenBank/DDBJ databases">
        <authorList>
            <consortium name="Genoscope - CEA"/>
            <person name="William W."/>
        </authorList>
    </citation>
    <scope>NUCLEOTIDE SEQUENCE</scope>
</reference>
<name>A0A3P6CKM2_BRAOL</name>
<proteinExistence type="predicted"/>
<keyword evidence="1" id="KW-0472">Membrane</keyword>
<organism evidence="2">
    <name type="scientific">Brassica oleracea</name>
    <name type="common">Wild cabbage</name>
    <dbReference type="NCBI Taxonomy" id="3712"/>
    <lineage>
        <taxon>Eukaryota</taxon>
        <taxon>Viridiplantae</taxon>
        <taxon>Streptophyta</taxon>
        <taxon>Embryophyta</taxon>
        <taxon>Tracheophyta</taxon>
        <taxon>Spermatophyta</taxon>
        <taxon>Magnoliopsida</taxon>
        <taxon>eudicotyledons</taxon>
        <taxon>Gunneridae</taxon>
        <taxon>Pentapetalae</taxon>
        <taxon>rosids</taxon>
        <taxon>malvids</taxon>
        <taxon>Brassicales</taxon>
        <taxon>Brassicaceae</taxon>
        <taxon>Brassiceae</taxon>
        <taxon>Brassica</taxon>
    </lineage>
</organism>
<protein>
    <submittedName>
        <fullName evidence="2">Uncharacterized protein</fullName>
    </submittedName>
</protein>
<sequence>MLLVIIGQALIRTKLGSSTRLLLQNQMIFQVKSPRSIWMITLKFLVEKLITAVWLMLLVK</sequence>
<dbReference type="AlphaFoldDB" id="A0A3P6CKM2"/>
<dbReference type="EMBL" id="LR031874">
    <property type="protein sequence ID" value="VDD19073.1"/>
    <property type="molecule type" value="Genomic_DNA"/>
</dbReference>
<keyword evidence="1" id="KW-1133">Transmembrane helix</keyword>
<accession>A0A3P6CKM2</accession>
<evidence type="ECO:0000256" key="1">
    <source>
        <dbReference type="SAM" id="Phobius"/>
    </source>
</evidence>
<keyword evidence="1" id="KW-0812">Transmembrane</keyword>
<gene>
    <name evidence="2" type="ORF">BOLC2T06538H</name>
</gene>